<protein>
    <submittedName>
        <fullName evidence="1">Uncharacterized protein</fullName>
    </submittedName>
</protein>
<dbReference type="AlphaFoldDB" id="A0A8J4YPT2"/>
<name>A0A8J4YPT2_CHIOP</name>
<sequence>MARGACRMRVSKTFPAMLRTGVKLKFGVGFEPPPAMSTQVKLRLPARAPAGVFFPHANGRLLWTTGRLRVFDPCQPTTSCKGNIFGFMWIASPLAICDKVSPELPL</sequence>
<dbReference type="Proteomes" id="UP000770661">
    <property type="component" value="Unassembled WGS sequence"/>
</dbReference>
<organism evidence="1 2">
    <name type="scientific">Chionoecetes opilio</name>
    <name type="common">Atlantic snow crab</name>
    <name type="synonym">Cancer opilio</name>
    <dbReference type="NCBI Taxonomy" id="41210"/>
    <lineage>
        <taxon>Eukaryota</taxon>
        <taxon>Metazoa</taxon>
        <taxon>Ecdysozoa</taxon>
        <taxon>Arthropoda</taxon>
        <taxon>Crustacea</taxon>
        <taxon>Multicrustacea</taxon>
        <taxon>Malacostraca</taxon>
        <taxon>Eumalacostraca</taxon>
        <taxon>Eucarida</taxon>
        <taxon>Decapoda</taxon>
        <taxon>Pleocyemata</taxon>
        <taxon>Brachyura</taxon>
        <taxon>Eubrachyura</taxon>
        <taxon>Majoidea</taxon>
        <taxon>Majidae</taxon>
        <taxon>Chionoecetes</taxon>
    </lineage>
</organism>
<dbReference type="EMBL" id="JACEEZ010002637">
    <property type="protein sequence ID" value="KAG0728111.1"/>
    <property type="molecule type" value="Genomic_DNA"/>
</dbReference>
<accession>A0A8J4YPT2</accession>
<keyword evidence="2" id="KW-1185">Reference proteome</keyword>
<evidence type="ECO:0000313" key="1">
    <source>
        <dbReference type="EMBL" id="KAG0728111.1"/>
    </source>
</evidence>
<reference evidence="1" key="1">
    <citation type="submission" date="2020-07" db="EMBL/GenBank/DDBJ databases">
        <title>The High-quality genome of the commercially important snow crab, Chionoecetes opilio.</title>
        <authorList>
            <person name="Jeong J.-H."/>
            <person name="Ryu S."/>
        </authorList>
    </citation>
    <scope>NUCLEOTIDE SEQUENCE</scope>
    <source>
        <strain evidence="1">MADBK_172401_WGS</strain>
        <tissue evidence="1">Digestive gland</tissue>
    </source>
</reference>
<evidence type="ECO:0000313" key="2">
    <source>
        <dbReference type="Proteomes" id="UP000770661"/>
    </source>
</evidence>
<gene>
    <name evidence="1" type="ORF">GWK47_003845</name>
</gene>
<comment type="caution">
    <text evidence="1">The sequence shown here is derived from an EMBL/GenBank/DDBJ whole genome shotgun (WGS) entry which is preliminary data.</text>
</comment>
<proteinExistence type="predicted"/>